<reference evidence="3 4" key="1">
    <citation type="submission" date="2017-03" db="EMBL/GenBank/DDBJ databases">
        <title>An alternative strategy for trypanosome survival in the mammalian bloodstream revealed through genome and transcriptome analysis of the ubiquitous bovine parasite Trypanosoma (Megatrypanum) theileri.</title>
        <authorList>
            <person name="Kelly S."/>
            <person name="Ivens A."/>
            <person name="Mott A."/>
            <person name="O'Neill E."/>
            <person name="Emms D."/>
            <person name="Macleod O."/>
            <person name="Voorheis P."/>
            <person name="Matthews J."/>
            <person name="Matthews K."/>
            <person name="Carrington M."/>
        </authorList>
    </citation>
    <scope>NUCLEOTIDE SEQUENCE [LARGE SCALE GENOMIC DNA]</scope>
    <source>
        <strain evidence="3">Edinburgh</strain>
    </source>
</reference>
<keyword evidence="2" id="KW-0732">Signal</keyword>
<evidence type="ECO:0000256" key="2">
    <source>
        <dbReference type="SAM" id="SignalP"/>
    </source>
</evidence>
<dbReference type="EMBL" id="NBCO01000011">
    <property type="protein sequence ID" value="ORC89675.1"/>
    <property type="molecule type" value="Genomic_DNA"/>
</dbReference>
<feature type="compositionally biased region" description="Polar residues" evidence="1">
    <location>
        <begin position="144"/>
        <end position="156"/>
    </location>
</feature>
<proteinExistence type="predicted"/>
<feature type="compositionally biased region" description="Basic and acidic residues" evidence="1">
    <location>
        <begin position="30"/>
        <end position="42"/>
    </location>
</feature>
<protein>
    <recommendedName>
        <fullName evidence="5">Mucin-associated surface protein (MASP)</fullName>
    </recommendedName>
</protein>
<evidence type="ECO:0000313" key="4">
    <source>
        <dbReference type="Proteomes" id="UP000192257"/>
    </source>
</evidence>
<comment type="caution">
    <text evidence="3">The sequence shown here is derived from an EMBL/GenBank/DDBJ whole genome shotgun (WGS) entry which is preliminary data.</text>
</comment>
<name>A0A1X0NYB2_9TRYP</name>
<feature type="non-terminal residue" evidence="3">
    <location>
        <position position="180"/>
    </location>
</feature>
<gene>
    <name evidence="3" type="ORF">TM35_000112090</name>
</gene>
<dbReference type="AlphaFoldDB" id="A0A1X0NYB2"/>
<feature type="compositionally biased region" description="Acidic residues" evidence="1">
    <location>
        <begin position="73"/>
        <end position="107"/>
    </location>
</feature>
<dbReference type="RefSeq" id="XP_028883741.1">
    <property type="nucleotide sequence ID" value="XM_029024918.1"/>
</dbReference>
<dbReference type="VEuPathDB" id="TriTrypDB:TM35_000112090"/>
<organism evidence="3 4">
    <name type="scientific">Trypanosoma theileri</name>
    <dbReference type="NCBI Taxonomy" id="67003"/>
    <lineage>
        <taxon>Eukaryota</taxon>
        <taxon>Discoba</taxon>
        <taxon>Euglenozoa</taxon>
        <taxon>Kinetoplastea</taxon>
        <taxon>Metakinetoplastina</taxon>
        <taxon>Trypanosomatida</taxon>
        <taxon>Trypanosomatidae</taxon>
        <taxon>Trypanosoma</taxon>
    </lineage>
</organism>
<feature type="chain" id="PRO_5012755326" description="Mucin-associated surface protein (MASP)" evidence="2">
    <location>
        <begin position="22"/>
        <end position="180"/>
    </location>
</feature>
<feature type="compositionally biased region" description="Low complexity" evidence="1">
    <location>
        <begin position="47"/>
        <end position="57"/>
    </location>
</feature>
<feature type="compositionally biased region" description="Low complexity" evidence="1">
    <location>
        <begin position="119"/>
        <end position="129"/>
    </location>
</feature>
<feature type="region of interest" description="Disordered" evidence="1">
    <location>
        <begin position="30"/>
        <end position="180"/>
    </location>
</feature>
<sequence length="180" mass="18861">MNRVMCVLAVLLCIACGYAMAASAAEIKENKDILVPGKRDGEEAGNEVEVPPESAEPPTDKGETGETGTTGGEETEEEEGEGEDAGTDDDGTTEEEQPPNVEDEENNGTDGDQGNTDQPGKPEGETTPAPEKPEETPSEDPETQEPTSTNAPSNEQKPGDADSSFSPVWMRTAAPLLIVA</sequence>
<evidence type="ECO:0000313" key="3">
    <source>
        <dbReference type="EMBL" id="ORC89675.1"/>
    </source>
</evidence>
<accession>A0A1X0NYB2</accession>
<evidence type="ECO:0000256" key="1">
    <source>
        <dbReference type="SAM" id="MobiDB-lite"/>
    </source>
</evidence>
<feature type="compositionally biased region" description="Polar residues" evidence="1">
    <location>
        <begin position="108"/>
        <end position="118"/>
    </location>
</feature>
<evidence type="ECO:0008006" key="5">
    <source>
        <dbReference type="Google" id="ProtNLM"/>
    </source>
</evidence>
<dbReference type="GeneID" id="39984698"/>
<feature type="signal peptide" evidence="2">
    <location>
        <begin position="1"/>
        <end position="21"/>
    </location>
</feature>
<keyword evidence="4" id="KW-1185">Reference proteome</keyword>
<dbReference type="Proteomes" id="UP000192257">
    <property type="component" value="Unassembled WGS sequence"/>
</dbReference>